<dbReference type="EMBL" id="CAJVPL010006302">
    <property type="protein sequence ID" value="CAG8663637.1"/>
    <property type="molecule type" value="Genomic_DNA"/>
</dbReference>
<evidence type="ECO:0000313" key="1">
    <source>
        <dbReference type="EMBL" id="CAG8663637.1"/>
    </source>
</evidence>
<comment type="caution">
    <text evidence="1">The sequence shown here is derived from an EMBL/GenBank/DDBJ whole genome shotgun (WGS) entry which is preliminary data.</text>
</comment>
<proteinExistence type="predicted"/>
<feature type="non-terminal residue" evidence="1">
    <location>
        <position position="42"/>
    </location>
</feature>
<evidence type="ECO:0000313" key="2">
    <source>
        <dbReference type="Proteomes" id="UP000789831"/>
    </source>
</evidence>
<protein>
    <submittedName>
        <fullName evidence="1">10101_t:CDS:1</fullName>
    </submittedName>
</protein>
<sequence>MFKVLHIMMHSYGAHDKLYNTGFDLSTCTASPFWRIKRYHEI</sequence>
<accession>A0A9N9E7S5</accession>
<keyword evidence="2" id="KW-1185">Reference proteome</keyword>
<gene>
    <name evidence="1" type="ORF">AGERDE_LOCUS11936</name>
</gene>
<organism evidence="1 2">
    <name type="scientific">Ambispora gerdemannii</name>
    <dbReference type="NCBI Taxonomy" id="144530"/>
    <lineage>
        <taxon>Eukaryota</taxon>
        <taxon>Fungi</taxon>
        <taxon>Fungi incertae sedis</taxon>
        <taxon>Mucoromycota</taxon>
        <taxon>Glomeromycotina</taxon>
        <taxon>Glomeromycetes</taxon>
        <taxon>Archaeosporales</taxon>
        <taxon>Ambisporaceae</taxon>
        <taxon>Ambispora</taxon>
    </lineage>
</organism>
<dbReference type="Proteomes" id="UP000789831">
    <property type="component" value="Unassembled WGS sequence"/>
</dbReference>
<name>A0A9N9E7S5_9GLOM</name>
<dbReference type="AlphaFoldDB" id="A0A9N9E7S5"/>
<reference evidence="1" key="1">
    <citation type="submission" date="2021-06" db="EMBL/GenBank/DDBJ databases">
        <authorList>
            <person name="Kallberg Y."/>
            <person name="Tangrot J."/>
            <person name="Rosling A."/>
        </authorList>
    </citation>
    <scope>NUCLEOTIDE SEQUENCE</scope>
    <source>
        <strain evidence="1">MT106</strain>
    </source>
</reference>